<dbReference type="OrthoDB" id="9791143at2"/>
<keyword evidence="6" id="KW-1185">Reference proteome</keyword>
<dbReference type="EMBL" id="RKLX01000001">
    <property type="protein sequence ID" value="TGD20479.1"/>
    <property type="molecule type" value="Genomic_DNA"/>
</dbReference>
<protein>
    <submittedName>
        <fullName evidence="5">Transcriptional regulator</fullName>
    </submittedName>
</protein>
<name>A0A4Z0JEL3_9LACO</name>
<gene>
    <name evidence="5" type="ORF">EGT51_01640</name>
</gene>
<dbReference type="SUPFAM" id="SSF46785">
    <property type="entry name" value="Winged helix' DNA-binding domain"/>
    <property type="match status" value="1"/>
</dbReference>
<evidence type="ECO:0000256" key="2">
    <source>
        <dbReference type="ARBA" id="ARBA00023125"/>
    </source>
</evidence>
<dbReference type="PANTHER" id="PTHR33204:SF38">
    <property type="entry name" value="HTH-TYPE TRANSCRIPTIONAL ACTIVATOR HXLR"/>
    <property type="match status" value="1"/>
</dbReference>
<reference evidence="5 6" key="1">
    <citation type="submission" date="2018-10" db="EMBL/GenBank/DDBJ databases">
        <title>Lactobacillus sp. R7 and Lactobacillus sp. R19 isolated from fermented mustard green product of Taiwan.</title>
        <authorList>
            <person name="Lin S.-T."/>
        </authorList>
    </citation>
    <scope>NUCLEOTIDE SEQUENCE [LARGE SCALE GENOMIC DNA]</scope>
    <source>
        <strain evidence="5 6">BCRC 81129</strain>
    </source>
</reference>
<evidence type="ECO:0000256" key="3">
    <source>
        <dbReference type="ARBA" id="ARBA00023163"/>
    </source>
</evidence>
<dbReference type="InterPro" id="IPR002577">
    <property type="entry name" value="HTH_HxlR"/>
</dbReference>
<dbReference type="Proteomes" id="UP000297348">
    <property type="component" value="Unassembled WGS sequence"/>
</dbReference>
<evidence type="ECO:0000259" key="4">
    <source>
        <dbReference type="PROSITE" id="PS51118"/>
    </source>
</evidence>
<dbReference type="Gene3D" id="1.10.10.10">
    <property type="entry name" value="Winged helix-like DNA-binding domain superfamily/Winged helix DNA-binding domain"/>
    <property type="match status" value="1"/>
</dbReference>
<evidence type="ECO:0000256" key="1">
    <source>
        <dbReference type="ARBA" id="ARBA00023015"/>
    </source>
</evidence>
<dbReference type="GO" id="GO:0003677">
    <property type="term" value="F:DNA binding"/>
    <property type="evidence" value="ECO:0007669"/>
    <property type="project" value="UniProtKB-KW"/>
</dbReference>
<comment type="caution">
    <text evidence="5">The sequence shown here is derived from an EMBL/GenBank/DDBJ whole genome shotgun (WGS) entry which is preliminary data.</text>
</comment>
<dbReference type="InterPro" id="IPR036390">
    <property type="entry name" value="WH_DNA-bd_sf"/>
</dbReference>
<accession>A0A4Z0JEL3</accession>
<feature type="domain" description="HTH hxlR-type" evidence="4">
    <location>
        <begin position="20"/>
        <end position="120"/>
    </location>
</feature>
<sequence>MTDSVRKLVQQRLRDGDYTCRKEFTLAMFNGKWKVNIIYHLGHEGSYYFHELQALLPHASHKELAKKLKELQEDSLIDREIEDNGPRVKVAYSLTPLGRSLLPIIDAMYDWGDQRLRELNVHDVQFGLGQVKQ</sequence>
<dbReference type="InterPro" id="IPR036388">
    <property type="entry name" value="WH-like_DNA-bd_sf"/>
</dbReference>
<dbReference type="PROSITE" id="PS51118">
    <property type="entry name" value="HTH_HXLR"/>
    <property type="match status" value="1"/>
</dbReference>
<dbReference type="RefSeq" id="WP_135367046.1">
    <property type="nucleotide sequence ID" value="NZ_RKLX01000001.1"/>
</dbReference>
<keyword evidence="1" id="KW-0805">Transcription regulation</keyword>
<evidence type="ECO:0000313" key="6">
    <source>
        <dbReference type="Proteomes" id="UP000297348"/>
    </source>
</evidence>
<evidence type="ECO:0000313" key="5">
    <source>
        <dbReference type="EMBL" id="TGD20479.1"/>
    </source>
</evidence>
<organism evidence="5 6">
    <name type="scientific">Levilactobacillus suantsaiihabitans</name>
    <dbReference type="NCBI Taxonomy" id="2487722"/>
    <lineage>
        <taxon>Bacteria</taxon>
        <taxon>Bacillati</taxon>
        <taxon>Bacillota</taxon>
        <taxon>Bacilli</taxon>
        <taxon>Lactobacillales</taxon>
        <taxon>Lactobacillaceae</taxon>
        <taxon>Levilactobacillus</taxon>
    </lineage>
</organism>
<keyword evidence="2" id="KW-0238">DNA-binding</keyword>
<dbReference type="Pfam" id="PF01638">
    <property type="entry name" value="HxlR"/>
    <property type="match status" value="1"/>
</dbReference>
<proteinExistence type="predicted"/>
<keyword evidence="3" id="KW-0804">Transcription</keyword>
<dbReference type="AlphaFoldDB" id="A0A4Z0JEL3"/>
<dbReference type="PANTHER" id="PTHR33204">
    <property type="entry name" value="TRANSCRIPTIONAL REGULATOR, MARR FAMILY"/>
    <property type="match status" value="1"/>
</dbReference>